<feature type="region of interest" description="Disordered" evidence="1">
    <location>
        <begin position="1"/>
        <end position="22"/>
    </location>
</feature>
<proteinExistence type="predicted"/>
<dbReference type="Proteomes" id="UP000887013">
    <property type="component" value="Unassembled WGS sequence"/>
</dbReference>
<dbReference type="AlphaFoldDB" id="A0A8X6N0K5"/>
<gene>
    <name evidence="2" type="ORF">NPIL_595511</name>
</gene>
<reference evidence="2" key="1">
    <citation type="submission" date="2020-08" db="EMBL/GenBank/DDBJ databases">
        <title>Multicomponent nature underlies the extraordinary mechanical properties of spider dragline silk.</title>
        <authorList>
            <person name="Kono N."/>
            <person name="Nakamura H."/>
            <person name="Mori M."/>
            <person name="Yoshida Y."/>
            <person name="Ohtoshi R."/>
            <person name="Malay A.D."/>
            <person name="Moran D.A.P."/>
            <person name="Tomita M."/>
            <person name="Numata K."/>
            <person name="Arakawa K."/>
        </authorList>
    </citation>
    <scope>NUCLEOTIDE SEQUENCE</scope>
</reference>
<sequence length="89" mass="9712">MFLVEPSLPAVKPSSNSVPQFTPTKPYPPSMHCICSARLPDPRLAPSTTACIAEPIRGDLVRQIGTGAKPRTLSRGTHCLRRSFCFPHL</sequence>
<dbReference type="OrthoDB" id="6408288at2759"/>
<keyword evidence="3" id="KW-1185">Reference proteome</keyword>
<feature type="compositionally biased region" description="Polar residues" evidence="1">
    <location>
        <begin position="13"/>
        <end position="22"/>
    </location>
</feature>
<name>A0A8X6N0K5_NEPPI</name>
<comment type="caution">
    <text evidence="2">The sequence shown here is derived from an EMBL/GenBank/DDBJ whole genome shotgun (WGS) entry which is preliminary data.</text>
</comment>
<evidence type="ECO:0000256" key="1">
    <source>
        <dbReference type="SAM" id="MobiDB-lite"/>
    </source>
</evidence>
<dbReference type="EMBL" id="BMAW01099003">
    <property type="protein sequence ID" value="GFS87822.1"/>
    <property type="molecule type" value="Genomic_DNA"/>
</dbReference>
<protein>
    <submittedName>
        <fullName evidence="2">Uncharacterized protein</fullName>
    </submittedName>
</protein>
<accession>A0A8X6N0K5</accession>
<evidence type="ECO:0000313" key="3">
    <source>
        <dbReference type="Proteomes" id="UP000887013"/>
    </source>
</evidence>
<evidence type="ECO:0000313" key="2">
    <source>
        <dbReference type="EMBL" id="GFS87822.1"/>
    </source>
</evidence>
<organism evidence="2 3">
    <name type="scientific">Nephila pilipes</name>
    <name type="common">Giant wood spider</name>
    <name type="synonym">Nephila maculata</name>
    <dbReference type="NCBI Taxonomy" id="299642"/>
    <lineage>
        <taxon>Eukaryota</taxon>
        <taxon>Metazoa</taxon>
        <taxon>Ecdysozoa</taxon>
        <taxon>Arthropoda</taxon>
        <taxon>Chelicerata</taxon>
        <taxon>Arachnida</taxon>
        <taxon>Araneae</taxon>
        <taxon>Araneomorphae</taxon>
        <taxon>Entelegynae</taxon>
        <taxon>Araneoidea</taxon>
        <taxon>Nephilidae</taxon>
        <taxon>Nephila</taxon>
    </lineage>
</organism>